<dbReference type="Pfam" id="PF07679">
    <property type="entry name" value="I-set"/>
    <property type="match status" value="1"/>
</dbReference>
<feature type="region of interest" description="Disordered" evidence="13">
    <location>
        <begin position="233"/>
        <end position="254"/>
    </location>
</feature>
<dbReference type="InterPro" id="IPR000219">
    <property type="entry name" value="DH_dom"/>
</dbReference>
<dbReference type="Proteomes" id="UP001153737">
    <property type="component" value="Chromosome 5"/>
</dbReference>
<dbReference type="FunFam" id="1.20.900.10:FF:000001">
    <property type="entry name" value="Guanine nucleotide exchange factor DBS"/>
    <property type="match status" value="1"/>
</dbReference>
<dbReference type="InterPro" id="IPR036028">
    <property type="entry name" value="SH3-like_dom_sf"/>
</dbReference>
<feature type="compositionally biased region" description="Gly residues" evidence="13">
    <location>
        <begin position="1814"/>
        <end position="1823"/>
    </location>
</feature>
<feature type="region of interest" description="Disordered" evidence="13">
    <location>
        <begin position="1714"/>
        <end position="1868"/>
    </location>
</feature>
<evidence type="ECO:0000259" key="16">
    <source>
        <dbReference type="PROSITE" id="PS50011"/>
    </source>
</evidence>
<keyword evidence="9 11" id="KW-0067">ATP-binding</keyword>
<dbReference type="FunFam" id="2.30.29.30:FF:000040">
    <property type="entry name" value="Kalirin RhoGEF kinase b"/>
    <property type="match status" value="1"/>
</dbReference>
<dbReference type="InterPro" id="IPR001331">
    <property type="entry name" value="GDS_CDC24_CS"/>
</dbReference>
<comment type="subcellular location">
    <subcellularLocation>
        <location evidence="1">Cytoplasm</location>
    </subcellularLocation>
</comment>
<dbReference type="Pfam" id="PF00435">
    <property type="entry name" value="Spectrin"/>
    <property type="match status" value="4"/>
</dbReference>
<dbReference type="InterPro" id="IPR008271">
    <property type="entry name" value="Ser/Thr_kinase_AS"/>
</dbReference>
<evidence type="ECO:0000256" key="1">
    <source>
        <dbReference type="ARBA" id="ARBA00004496"/>
    </source>
</evidence>
<feature type="domain" description="Ig-like" evidence="18">
    <location>
        <begin position="2486"/>
        <end position="2578"/>
    </location>
</feature>
<sequence>MDGQRAMELMPLLQERLVALTGGRDRRGGAILSFPANSRRERAKPEDYRRLLQYLMSLPSDGIRSVGFTVLVDMRGSTWTTVKPILKVLNEHFPTGTVHQALIVKPDNFWQKQRTSIGSHKYKFETNMISIEALPKIIDSSQLTSDLEGTLSYDHSSWLESRLAVEEFLWQAADLLDRLDDLQEDLTRNDYADDVSGAKHKIDLHNEMKKKIMKAPIEDIDMLGQRLLQKSYGHDTGQGGGGGDSGKESDSQLEGGEVVDTRTLVLQNVDAAHASQQHLLQLWHRKKLKLDQCFQLRLFEQDCDKMFEWICHNRDVFLLSYVEIGHTYQLAKQLQEEHQHFTMSSMNVYVNINRILSVASRLVEGGHYAASHIRSVAGRLDRSWKDFASGLDERTAVLALSVIFHHKAEQYVENVPSWKSTLESGNIPSDIMMLENSIHQHQNLYESMCQAYTEVHSTSKKLLYQLDHLVQVCNQPGKDKNHGEGGNFENKPSGNPAADYSEGASHVLAVIHQILNHHRVLEQKWHAKKIKLHQRLALRLFQEDVKQVLDWLSNHGEVFIRKNTGIGRNLQKARVYQKSHEHFENVAQNTYTNADKLLAAAEELAHTGECDPDEIYSVAHELEAHVTSFAARVEQRRRRLDLAVLFYTHEKDLANWVDELRQELQCDESVAESLEATERLIEQTVQHRQQGLDVCSSTIAQGEALLQEIRSISELDSTGSVSAVEAALDRLAKQRNDIEELWSARKMRLDLCLRLRLFERDALEVSSQLEMWSEELQHSELTRDIAKAEQFLRLHNDSVGQMQNTIYQVLQQGQELVQVFENSGICVMADAQYNAQTRVQVLLEFLHDRELDLEDLAEMKRLKLEQCIQLSQFQNDANQVISWIRNGESMLMASFTIPNSLSDAEVLKKEHEQFQVAIEKTHTSAVQVKHRADSLINGNHYDPQSIKDISEEVTKRWQQLVTCAEERHKLVTASLNFYKTAEQVCSVLDSLEREYRRDEDWCSTGQPNVDKATSISQLINKHQEQKEAFLKACTLARRTAETFLKYTTRSLQFYNYPNTGGNHEVRVKGILEKLLSQENMVLEHWTQRKKRLDQCQQFVLFERSAKQAIEWIHDTGECYLTTHATNLGNNIEETESLLREHNEFKGTAKETKERVKLLIQLADSLVEKGHAHACSIKQWVAAVDNRYKDFSSRMEHYRQQLEETLGIQEEVSEKKEHCIDRNSDPNLEAKLKEVAARELKELNEEKRRSARRKEFIMAELLQTERTYVKDLETCITCFMNETRSSDSVPNTLQGKEDIIFGNMDEIYTFHNSIFLKELEKYETMPEDVGHCFVTWAQKFDMYVHYCKNKPESNSLLVQFGVGYYEELQKKHKVEHPIAAYLIKPVQRITKYQLLLKDLQSCCQEGQGEIKDGLEVMLNVPKKANDAMHLSLLEGCDISVDKLGEVVLQDAFSVWDPKQLIRKGRDRHIFLFEMYLLFTKEVKDSAGKVKYIYKNKLMTSELGVTEHMEGDECKFAVWTGRAPISDCRIVVRAASLDAKQLWVKKLREVIQETYFSGALPLSLPKSPAKVKGHSQRSSRDMEECNSLDESVENLDRNSLASFGSGNTTDSDKTGVLEMTWVMSDFTASASSELSVTKGQQVEVLEVCSARPDYCLVRMPTRGAADPDAGGPAAPEGLVPLAVLKQPPAATRGSPSRRQNAAGAAPAVEYDVDTSISNDNAVNTSSPVNKRRGFSGRKWLPPPLRKLSQGKVDKSQTSVATPPPLKKTGSDKRIKVPSDMGNKPSVSEGEEDDDDRPPGGGGALKPAKSLGAEISNGGGGVGVGGEEADEELELPPPMKPIQEPILAAPPPVPAPASLQGGAEAEEDAGKRVSNLTLKSLEGATTADLAEIEQIVKERMEQHSEIQERHILLRDARSHRAHADGDTSSSASSRPASDEAALAALSGDEADKPTEQPVDAAGKREALLRKREYVLRELIDTEEAYVRDLSLIVDGYIKAIRDPDCEVPMPEDLRDGKDKLVFGNIEYIYDWHKDIFIKSLKQAVKNPIELAALFRRYERKLQMYVIYCKNKHVSEYIVSEYLDTYFEELRVLLGHKLQLCDLLIKPVQRIMKYQLMLKDILKYTERAGIEEEIEPMRAAYNIMVVVPKTANDMMDVGRLQGFEGKITAQGKLQIHGTLIVSDLPGSNCVCIGKNKELQVFFFEQSIIFSEIVGKKTQFTSPEYIYKAHIQVNKMSLEDGGEDSFILKSTDPLRSQMEFVCQTSSRELCRQWLTTIKETLQKQTDFMKAIQSPIAYQKELTKEASMSDLSWDITKTPSSDSSKPEIRKTHYIHKANTIGIPSEKELDDYKNNNPKLRLNFFEGFRNTLRNKHKSDTAVLEAAKETNQSDSPRRWSEANQPIPEQIIMPPGTQARLICEWPDLTLGELVTILRSDPVQGYYVKTSTSLQELWVPIHTLTVYSRKPWSFRFRKPRKSIDDNGNQDHVAHMVPQFKEKLKDVMVQSGTKVLLECKVKISGKVTKQIWKKLEPNHCVLHNGKFTQGDSEEGVASLTIDNVKVTDSGKYSFTVSNEFGSATSTATLTVTNNFAPVPEPTVQVLSSSSVLLEWEGVDCSQFVVEYCKLGSGEWVMVNDGKPVVSQPFTVDDLCPGETYSFRSVSLQNNFISLPSVTVSLPVAENLRWQQEQFERRYMELNEIGRGKFSIVRLARDRGTGVEVALKQISRRKQSFSITRAEYSLLGGMQHKNVIRSLALFENAPSPGIDTIVLELVKGPLLFDHISDKETYNEGEVREYVRQMMSALEWLHQNTIAHLDIKPENVLIDLSSTPPHLKLVDFGESVSTTSKSVILPPACLEFASPELVLGQPVGERTDCWAAGVFVYVLLSGVSPFLDDSLEETTANILKGDYSFPEEYFGEVSEEVKELIKGLLVLAPSSRRGMTECLASAWMKKETLTAVISSSRLKSYMQRRHPINVSISNEPRKN</sequence>
<gene>
    <name evidence="20" type="ORF">PHAECO_LOCUS9471</name>
</gene>
<feature type="binding site" evidence="11">
    <location>
        <position position="2715"/>
    </location>
    <ligand>
        <name>ATP</name>
        <dbReference type="ChEBI" id="CHEBI:30616"/>
    </ligand>
</feature>
<dbReference type="FunFam" id="1.20.58.60:FF:000034">
    <property type="entry name" value="kalirin isoform X2"/>
    <property type="match status" value="1"/>
</dbReference>
<dbReference type="Gene3D" id="1.10.510.10">
    <property type="entry name" value="Transferase(Phosphotransferase) domain 1"/>
    <property type="match status" value="1"/>
</dbReference>
<proteinExistence type="inferred from homology"/>
<evidence type="ECO:0000259" key="14">
    <source>
        <dbReference type="PROSITE" id="PS50003"/>
    </source>
</evidence>
<evidence type="ECO:0000256" key="6">
    <source>
        <dbReference type="ARBA" id="ARBA00022658"/>
    </source>
</evidence>
<dbReference type="GO" id="GO:0004672">
    <property type="term" value="F:protein kinase activity"/>
    <property type="evidence" value="ECO:0007669"/>
    <property type="project" value="InterPro"/>
</dbReference>
<dbReference type="Pfam" id="PF22697">
    <property type="entry name" value="SOS1_NGEF_PH"/>
    <property type="match status" value="2"/>
</dbReference>
<evidence type="ECO:0000256" key="8">
    <source>
        <dbReference type="ARBA" id="ARBA00022741"/>
    </source>
</evidence>
<dbReference type="SMART" id="SM00233">
    <property type="entry name" value="PH"/>
    <property type="match status" value="2"/>
</dbReference>
<dbReference type="CDD" id="cd13241">
    <property type="entry name" value="PH2_Kalirin_Trio_p63RhoGEF"/>
    <property type="match status" value="1"/>
</dbReference>
<evidence type="ECO:0000259" key="17">
    <source>
        <dbReference type="PROSITE" id="PS50191"/>
    </source>
</evidence>
<keyword evidence="7" id="KW-0677">Repeat</keyword>
<dbReference type="Gene3D" id="1.20.58.60">
    <property type="match status" value="5"/>
</dbReference>
<feature type="domain" description="Protein kinase" evidence="16">
    <location>
        <begin position="2686"/>
        <end position="2942"/>
    </location>
</feature>
<keyword evidence="5" id="KW-0597">Phosphoprotein</keyword>
<evidence type="ECO:0000259" key="19">
    <source>
        <dbReference type="PROSITE" id="PS50853"/>
    </source>
</evidence>
<accession>A0A9P0DMA3</accession>
<dbReference type="OrthoDB" id="438211at2759"/>
<dbReference type="CDD" id="cd13240">
    <property type="entry name" value="PH1_Kalirin_Trio_like"/>
    <property type="match status" value="1"/>
</dbReference>
<evidence type="ECO:0000256" key="10">
    <source>
        <dbReference type="ARBA" id="ARBA00023319"/>
    </source>
</evidence>
<name>A0A9P0DMA3_PHACE</name>
<keyword evidence="8 11" id="KW-0547">Nucleotide-binding</keyword>
<protein>
    <recommendedName>
        <fullName evidence="22">Non-specific serine/threonine protein kinase</fullName>
    </recommendedName>
</protein>
<evidence type="ECO:0000256" key="2">
    <source>
        <dbReference type="ARBA" id="ARBA00006692"/>
    </source>
</evidence>
<dbReference type="InterPro" id="IPR000719">
    <property type="entry name" value="Prot_kinase_dom"/>
</dbReference>
<dbReference type="GO" id="GO:0005886">
    <property type="term" value="C:plasma membrane"/>
    <property type="evidence" value="ECO:0007669"/>
    <property type="project" value="TreeGrafter"/>
</dbReference>
<dbReference type="InterPro" id="IPR017441">
    <property type="entry name" value="Protein_kinase_ATP_BS"/>
</dbReference>
<evidence type="ECO:0000256" key="3">
    <source>
        <dbReference type="ARBA" id="ARBA00022443"/>
    </source>
</evidence>
<dbReference type="SUPFAM" id="SSF50044">
    <property type="entry name" value="SH3-domain"/>
    <property type="match status" value="1"/>
</dbReference>
<dbReference type="InterPro" id="IPR055251">
    <property type="entry name" value="SOS1_NGEF_PH"/>
</dbReference>
<dbReference type="SUPFAM" id="SSF50729">
    <property type="entry name" value="PH domain-like"/>
    <property type="match status" value="2"/>
</dbReference>
<dbReference type="Pfam" id="PF13716">
    <property type="entry name" value="CRAL_TRIO_2"/>
    <property type="match status" value="1"/>
</dbReference>
<dbReference type="SMART" id="SM00220">
    <property type="entry name" value="S_TKc"/>
    <property type="match status" value="1"/>
</dbReference>
<dbReference type="FunFam" id="1.20.900.10:FF:000008">
    <property type="entry name" value="rho guanine nucleotide exchange factor 25"/>
    <property type="match status" value="1"/>
</dbReference>
<dbReference type="PANTHER" id="PTHR22826:SF106">
    <property type="entry name" value="TRIO, ISOFORM A"/>
    <property type="match status" value="1"/>
</dbReference>
<dbReference type="InterPro" id="IPR013098">
    <property type="entry name" value="Ig_I-set"/>
</dbReference>
<dbReference type="CDD" id="cd00176">
    <property type="entry name" value="SPEC"/>
    <property type="match status" value="5"/>
</dbReference>
<dbReference type="Gene3D" id="1.20.900.10">
    <property type="entry name" value="Dbl homology (DH) domain"/>
    <property type="match status" value="2"/>
</dbReference>
<dbReference type="InterPro" id="IPR047054">
    <property type="entry name" value="Kalirin_TRIO_PH_1"/>
</dbReference>
<feature type="domain" description="Fibronectin type-III" evidence="19">
    <location>
        <begin position="2585"/>
        <end position="2674"/>
    </location>
</feature>
<dbReference type="Gene3D" id="2.30.29.30">
    <property type="entry name" value="Pleckstrin-homology domain (PH domain)/Phosphotyrosine-binding domain (PTB)"/>
    <property type="match status" value="2"/>
</dbReference>
<evidence type="ECO:0000256" key="12">
    <source>
        <dbReference type="SAM" id="Coils"/>
    </source>
</evidence>
<dbReference type="InterPro" id="IPR035899">
    <property type="entry name" value="DBL_dom_sf"/>
</dbReference>
<keyword evidence="6" id="KW-0344">Guanine-nucleotide releasing factor</keyword>
<dbReference type="GO" id="GO:0005085">
    <property type="term" value="F:guanyl-nucleotide exchange factor activity"/>
    <property type="evidence" value="ECO:0007669"/>
    <property type="project" value="UniProtKB-KW"/>
</dbReference>
<dbReference type="PROSITE" id="PS00741">
    <property type="entry name" value="DH_1"/>
    <property type="match status" value="1"/>
</dbReference>
<dbReference type="FunFam" id="2.60.40.10:FF:000107">
    <property type="entry name" value="Myosin, light chain kinase a"/>
    <property type="match status" value="1"/>
</dbReference>
<evidence type="ECO:0000256" key="9">
    <source>
        <dbReference type="ARBA" id="ARBA00022840"/>
    </source>
</evidence>
<dbReference type="InterPro" id="IPR051336">
    <property type="entry name" value="RhoGEF_Guanine_NuclExch_SF"/>
</dbReference>
<feature type="region of interest" description="Disordered" evidence="13">
    <location>
        <begin position="1915"/>
        <end position="1938"/>
    </location>
</feature>
<reference evidence="20" key="1">
    <citation type="submission" date="2022-01" db="EMBL/GenBank/DDBJ databases">
        <authorList>
            <person name="King R."/>
        </authorList>
    </citation>
    <scope>NUCLEOTIDE SEQUENCE</scope>
</reference>
<feature type="compositionally biased region" description="Polar residues" evidence="13">
    <location>
        <begin position="1714"/>
        <end position="1726"/>
    </location>
</feature>
<dbReference type="CDD" id="cd00160">
    <property type="entry name" value="RhoGEF"/>
    <property type="match status" value="2"/>
</dbReference>
<keyword evidence="12" id="KW-0175">Coiled coil</keyword>
<keyword evidence="21" id="KW-1185">Reference proteome</keyword>
<dbReference type="CDD" id="cd00063">
    <property type="entry name" value="FN3"/>
    <property type="match status" value="1"/>
</dbReference>
<reference evidence="20" key="2">
    <citation type="submission" date="2022-10" db="EMBL/GenBank/DDBJ databases">
        <authorList>
            <consortium name="ENA_rothamsted_submissions"/>
            <consortium name="culmorum"/>
            <person name="King R."/>
        </authorList>
    </citation>
    <scope>NUCLEOTIDE SEQUENCE</scope>
</reference>
<dbReference type="PROSITE" id="PS50835">
    <property type="entry name" value="IG_LIKE"/>
    <property type="match status" value="1"/>
</dbReference>
<dbReference type="EMBL" id="OU896711">
    <property type="protein sequence ID" value="CAH1170282.1"/>
    <property type="molecule type" value="Genomic_DNA"/>
</dbReference>
<feature type="coiled-coil region" evidence="12">
    <location>
        <begin position="1228"/>
        <end position="1259"/>
    </location>
</feature>
<dbReference type="InterPro" id="IPR036116">
    <property type="entry name" value="FN3_sf"/>
</dbReference>
<dbReference type="GO" id="GO:0007411">
    <property type="term" value="P:axon guidance"/>
    <property type="evidence" value="ECO:0007669"/>
    <property type="project" value="TreeGrafter"/>
</dbReference>
<dbReference type="SUPFAM" id="SSF48726">
    <property type="entry name" value="Immunoglobulin"/>
    <property type="match status" value="1"/>
</dbReference>
<dbReference type="Pfam" id="PF00069">
    <property type="entry name" value="Pkinase"/>
    <property type="match status" value="1"/>
</dbReference>
<dbReference type="SMART" id="SM00516">
    <property type="entry name" value="SEC14"/>
    <property type="match status" value="1"/>
</dbReference>
<dbReference type="InterPro" id="IPR007110">
    <property type="entry name" value="Ig-like_dom"/>
</dbReference>
<dbReference type="PROSITE" id="PS50191">
    <property type="entry name" value="CRAL_TRIO"/>
    <property type="match status" value="1"/>
</dbReference>
<dbReference type="InterPro" id="IPR001849">
    <property type="entry name" value="PH_domain"/>
</dbReference>
<dbReference type="SUPFAM" id="SSF46966">
    <property type="entry name" value="Spectrin repeat"/>
    <property type="match status" value="6"/>
</dbReference>
<dbReference type="InterPro" id="IPR003961">
    <property type="entry name" value="FN3_dom"/>
</dbReference>
<dbReference type="InterPro" id="IPR002017">
    <property type="entry name" value="Spectrin_repeat"/>
</dbReference>
<evidence type="ECO:0008006" key="22">
    <source>
        <dbReference type="Google" id="ProtNLM"/>
    </source>
</evidence>
<keyword evidence="4" id="KW-0963">Cytoplasm</keyword>
<dbReference type="InterPro" id="IPR003599">
    <property type="entry name" value="Ig_sub"/>
</dbReference>
<evidence type="ECO:0000259" key="15">
    <source>
        <dbReference type="PROSITE" id="PS50010"/>
    </source>
</evidence>
<dbReference type="FunFam" id="1.20.58.60:FF:000023">
    <property type="entry name" value="Kalirin RhoGEF kinase b"/>
    <property type="match status" value="1"/>
</dbReference>
<dbReference type="Gene3D" id="3.30.200.20">
    <property type="entry name" value="Phosphorylase Kinase, domain 1"/>
    <property type="match status" value="1"/>
</dbReference>
<evidence type="ECO:0000259" key="18">
    <source>
        <dbReference type="PROSITE" id="PS50835"/>
    </source>
</evidence>
<dbReference type="GO" id="GO:0019898">
    <property type="term" value="C:extrinsic component of membrane"/>
    <property type="evidence" value="ECO:0007669"/>
    <property type="project" value="TreeGrafter"/>
</dbReference>
<dbReference type="PROSITE" id="PS50003">
    <property type="entry name" value="PH_DOMAIN"/>
    <property type="match status" value="1"/>
</dbReference>
<dbReference type="PROSITE" id="PS50010">
    <property type="entry name" value="DH_2"/>
    <property type="match status" value="2"/>
</dbReference>
<dbReference type="Gene3D" id="2.30.30.40">
    <property type="entry name" value="SH3 Domains"/>
    <property type="match status" value="1"/>
</dbReference>
<dbReference type="GO" id="GO:0005524">
    <property type="term" value="F:ATP binding"/>
    <property type="evidence" value="ECO:0007669"/>
    <property type="project" value="UniProtKB-UniRule"/>
</dbReference>
<dbReference type="SUPFAM" id="SSF49265">
    <property type="entry name" value="Fibronectin type III"/>
    <property type="match status" value="1"/>
</dbReference>
<dbReference type="InterPro" id="IPR001251">
    <property type="entry name" value="CRAL-TRIO_dom"/>
</dbReference>
<dbReference type="CDD" id="cd00170">
    <property type="entry name" value="SEC14"/>
    <property type="match status" value="1"/>
</dbReference>
<dbReference type="SMART" id="SM00409">
    <property type="entry name" value="IG"/>
    <property type="match status" value="1"/>
</dbReference>
<feature type="domain" description="PH" evidence="14">
    <location>
        <begin position="1438"/>
        <end position="1550"/>
    </location>
</feature>
<keyword evidence="10" id="KW-0393">Immunoglobulin domain</keyword>
<dbReference type="Pfam" id="PF23323">
    <property type="entry name" value="Spectrin_6"/>
    <property type="match status" value="1"/>
</dbReference>
<evidence type="ECO:0000256" key="7">
    <source>
        <dbReference type="ARBA" id="ARBA00022737"/>
    </source>
</evidence>
<dbReference type="InterPro" id="IPR036179">
    <property type="entry name" value="Ig-like_dom_sf"/>
</dbReference>
<evidence type="ECO:0000313" key="21">
    <source>
        <dbReference type="Proteomes" id="UP001153737"/>
    </source>
</evidence>
<feature type="domain" description="DH" evidence="15">
    <location>
        <begin position="1967"/>
        <end position="2150"/>
    </location>
</feature>
<dbReference type="Pfam" id="PF00621">
    <property type="entry name" value="RhoGEF"/>
    <property type="match status" value="2"/>
</dbReference>
<comment type="similarity">
    <text evidence="2">Belongs to the protein kinase superfamily. CAMK Ser/Thr protein kinase family.</text>
</comment>
<evidence type="ECO:0000256" key="11">
    <source>
        <dbReference type="PROSITE-ProRule" id="PRU10141"/>
    </source>
</evidence>
<evidence type="ECO:0000256" key="5">
    <source>
        <dbReference type="ARBA" id="ARBA00022553"/>
    </source>
</evidence>
<dbReference type="SUPFAM" id="SSF56112">
    <property type="entry name" value="Protein kinase-like (PK-like)"/>
    <property type="match status" value="1"/>
</dbReference>
<evidence type="ECO:0000256" key="13">
    <source>
        <dbReference type="SAM" id="MobiDB-lite"/>
    </source>
</evidence>
<dbReference type="PANTHER" id="PTHR22826">
    <property type="entry name" value="RHO GUANINE EXCHANGE FACTOR-RELATED"/>
    <property type="match status" value="1"/>
</dbReference>
<feature type="compositionally biased region" description="Low complexity" evidence="13">
    <location>
        <begin position="1923"/>
        <end position="1938"/>
    </location>
</feature>
<dbReference type="InterPro" id="IPR018159">
    <property type="entry name" value="Spectrin/alpha-actinin"/>
</dbReference>
<feature type="region of interest" description="Disordered" evidence="13">
    <location>
        <begin position="475"/>
        <end position="499"/>
    </location>
</feature>
<evidence type="ECO:0000256" key="4">
    <source>
        <dbReference type="ARBA" id="ARBA00022490"/>
    </source>
</evidence>
<dbReference type="SUPFAM" id="SSF48065">
    <property type="entry name" value="DBL homology domain (DH-domain)"/>
    <property type="match status" value="2"/>
</dbReference>
<dbReference type="GO" id="GO:0035556">
    <property type="term" value="P:intracellular signal transduction"/>
    <property type="evidence" value="ECO:0007669"/>
    <property type="project" value="InterPro"/>
</dbReference>
<feature type="domain" description="DH" evidence="15">
    <location>
        <begin position="1252"/>
        <end position="1426"/>
    </location>
</feature>
<dbReference type="InterPro" id="IPR011993">
    <property type="entry name" value="PH-like_dom_sf"/>
</dbReference>
<dbReference type="InterPro" id="IPR058918">
    <property type="entry name" value="KALRN/TRIO-like_spectrin"/>
</dbReference>
<feature type="domain" description="CRAL-TRIO" evidence="17">
    <location>
        <begin position="9"/>
        <end position="155"/>
    </location>
</feature>
<dbReference type="PROSITE" id="PS00107">
    <property type="entry name" value="PROTEIN_KINASE_ATP"/>
    <property type="match status" value="1"/>
</dbReference>
<dbReference type="InterPro" id="IPR011009">
    <property type="entry name" value="Kinase-like_dom_sf"/>
</dbReference>
<dbReference type="Gene3D" id="2.60.40.10">
    <property type="entry name" value="Immunoglobulins"/>
    <property type="match status" value="2"/>
</dbReference>
<dbReference type="SMART" id="SM00150">
    <property type="entry name" value="SPEC"/>
    <property type="match status" value="7"/>
</dbReference>
<dbReference type="PROSITE" id="PS50011">
    <property type="entry name" value="PROTEIN_KINASE_DOM"/>
    <property type="match status" value="1"/>
</dbReference>
<organism evidence="20 21">
    <name type="scientific">Phaedon cochleariae</name>
    <name type="common">Mustard beetle</name>
    <dbReference type="NCBI Taxonomy" id="80249"/>
    <lineage>
        <taxon>Eukaryota</taxon>
        <taxon>Metazoa</taxon>
        <taxon>Ecdysozoa</taxon>
        <taxon>Arthropoda</taxon>
        <taxon>Hexapoda</taxon>
        <taxon>Insecta</taxon>
        <taxon>Pterygota</taxon>
        <taxon>Neoptera</taxon>
        <taxon>Endopterygota</taxon>
        <taxon>Coleoptera</taxon>
        <taxon>Polyphaga</taxon>
        <taxon>Cucujiformia</taxon>
        <taxon>Chrysomeloidea</taxon>
        <taxon>Chrysomelidae</taxon>
        <taxon>Chrysomelinae</taxon>
        <taxon>Chrysomelini</taxon>
        <taxon>Phaedon</taxon>
    </lineage>
</organism>
<feature type="region of interest" description="Disordered" evidence="13">
    <location>
        <begin position="1564"/>
        <end position="1588"/>
    </location>
</feature>
<dbReference type="PROSITE" id="PS50853">
    <property type="entry name" value="FN3"/>
    <property type="match status" value="1"/>
</dbReference>
<dbReference type="GO" id="GO:0005737">
    <property type="term" value="C:cytoplasm"/>
    <property type="evidence" value="ECO:0007669"/>
    <property type="project" value="UniProtKB-SubCell"/>
</dbReference>
<dbReference type="PROSITE" id="PS00108">
    <property type="entry name" value="PROTEIN_KINASE_ST"/>
    <property type="match status" value="1"/>
</dbReference>
<dbReference type="SMART" id="SM00325">
    <property type="entry name" value="RhoGEF"/>
    <property type="match status" value="2"/>
</dbReference>
<evidence type="ECO:0000313" key="20">
    <source>
        <dbReference type="EMBL" id="CAH1170282.1"/>
    </source>
</evidence>
<dbReference type="InterPro" id="IPR013783">
    <property type="entry name" value="Ig-like_fold"/>
</dbReference>
<keyword evidence="3" id="KW-0728">SH3 domain</keyword>